<feature type="domain" description="L,D-TPase catalytic" evidence="8">
    <location>
        <begin position="339"/>
        <end position="513"/>
    </location>
</feature>
<gene>
    <name evidence="9" type="ORF">KL86DYS2_10666</name>
</gene>
<dbReference type="InterPro" id="IPR005490">
    <property type="entry name" value="LD_TPept_cat_dom"/>
</dbReference>
<accession>A0A212J4J8</accession>
<proteinExistence type="inferred from homology"/>
<dbReference type="EMBL" id="FLUL01000001">
    <property type="protein sequence ID" value="SBV94095.1"/>
    <property type="molecule type" value="Genomic_DNA"/>
</dbReference>
<evidence type="ECO:0000256" key="4">
    <source>
        <dbReference type="ARBA" id="ARBA00022960"/>
    </source>
</evidence>
<dbReference type="PANTHER" id="PTHR41533:SF2">
    <property type="entry name" value="BLR7131 PROTEIN"/>
    <property type="match status" value="1"/>
</dbReference>
<evidence type="ECO:0000256" key="1">
    <source>
        <dbReference type="ARBA" id="ARBA00004752"/>
    </source>
</evidence>
<dbReference type="PANTHER" id="PTHR41533">
    <property type="entry name" value="L,D-TRANSPEPTIDASE HI_1667-RELATED"/>
    <property type="match status" value="1"/>
</dbReference>
<dbReference type="GO" id="GO:0004180">
    <property type="term" value="F:carboxypeptidase activity"/>
    <property type="evidence" value="ECO:0007669"/>
    <property type="project" value="UniProtKB-ARBA"/>
</dbReference>
<evidence type="ECO:0000256" key="6">
    <source>
        <dbReference type="ARBA" id="ARBA00023316"/>
    </source>
</evidence>
<dbReference type="UniPathway" id="UPA00219"/>
<organism evidence="9">
    <name type="scientific">uncultured Dysgonomonas sp</name>
    <dbReference type="NCBI Taxonomy" id="206096"/>
    <lineage>
        <taxon>Bacteria</taxon>
        <taxon>Pseudomonadati</taxon>
        <taxon>Bacteroidota</taxon>
        <taxon>Bacteroidia</taxon>
        <taxon>Bacteroidales</taxon>
        <taxon>Dysgonomonadaceae</taxon>
        <taxon>Dysgonomonas</taxon>
        <taxon>environmental samples</taxon>
    </lineage>
</organism>
<evidence type="ECO:0000259" key="8">
    <source>
        <dbReference type="PROSITE" id="PS52029"/>
    </source>
</evidence>
<dbReference type="PROSITE" id="PS52029">
    <property type="entry name" value="LD_TPASE"/>
    <property type="match status" value="1"/>
</dbReference>
<dbReference type="GO" id="GO:0008360">
    <property type="term" value="P:regulation of cell shape"/>
    <property type="evidence" value="ECO:0007669"/>
    <property type="project" value="UniProtKB-UniRule"/>
</dbReference>
<feature type="active site" description="Proton donor/acceptor" evidence="7">
    <location>
        <position position="470"/>
    </location>
</feature>
<keyword evidence="5 7" id="KW-0573">Peptidoglycan synthesis</keyword>
<keyword evidence="6 7" id="KW-0961">Cell wall biogenesis/degradation</keyword>
<keyword evidence="4 7" id="KW-0133">Cell shape</keyword>
<dbReference type="InterPro" id="IPR052905">
    <property type="entry name" value="LD-transpeptidase_YkuD-like"/>
</dbReference>
<evidence type="ECO:0000256" key="7">
    <source>
        <dbReference type="PROSITE-ProRule" id="PRU01373"/>
    </source>
</evidence>
<dbReference type="SUPFAM" id="SSF141523">
    <property type="entry name" value="L,D-transpeptidase catalytic domain-like"/>
    <property type="match status" value="1"/>
</dbReference>
<comment type="similarity">
    <text evidence="2">Belongs to the YkuD family.</text>
</comment>
<reference evidence="9" key="1">
    <citation type="submission" date="2016-04" db="EMBL/GenBank/DDBJ databases">
        <authorList>
            <person name="Evans L.H."/>
            <person name="Alamgir A."/>
            <person name="Owens N."/>
            <person name="Weber N.D."/>
            <person name="Virtaneva K."/>
            <person name="Barbian K."/>
            <person name="Babar A."/>
            <person name="Rosenke K."/>
        </authorList>
    </citation>
    <scope>NUCLEOTIDE SEQUENCE</scope>
    <source>
        <strain evidence="9">86-2</strain>
    </source>
</reference>
<evidence type="ECO:0000256" key="3">
    <source>
        <dbReference type="ARBA" id="ARBA00022679"/>
    </source>
</evidence>
<keyword evidence="3" id="KW-0808">Transferase</keyword>
<feature type="active site" description="Nucleophile" evidence="7">
    <location>
        <position position="489"/>
    </location>
</feature>
<sequence length="598" mass="69219">MINFTFMKKTLSISLVLAFLIFSFTDCKEKETTKLSESTNKQVAKSKFARLYPDYNPQQIKETIHELILKDSLLLPFYNEDVYHPVWSHDTLDVARIKDFISVLKESDKHGLSSEYFSASRIEALTDSIDAGLYSLDDLYKKMVDLELTSTLTAVKYIKGMKYGFVNPKKLYKKDYDISVLTPDSAFYQEVYKELKEDPISSIINSVPTDPIYLKLQKEYQELNQKKEQGFKKITSTETYKLGDKNKHISEIARRLTLTGEYVMKEGDSIEDDSSDMILDKNLLEAINLFRKKNSYPEEKEVGKLTIDVLNRPLDYYLEKLQANMERYRWKMTKAKHNKHIEVNVASAYLMATEQDSLPLIMKVCVGTATNKTPLLQSDISYLNLNPIWNIPTSIAQKEVAVLQKKDPTYIKRHNMKLYRNGKEVDITTINWKEVDPSKFSYTIRQSPGESNALGLIKFMFNNAFSVYLHDTPSKAAFGRKNRAVSHGCVRVQKPFDLAFFCMSTTSDDIYKDRLFYSIDKQPISKAGKKLAQENKLKKLPDILNPKDKISLFIDYYTVYMYPDDDMLYYADDVYEYDSAILNALKPPHSKVKKEQKN</sequence>
<comment type="pathway">
    <text evidence="1 7">Cell wall biogenesis; peptidoglycan biosynthesis.</text>
</comment>
<dbReference type="GO" id="GO:0071555">
    <property type="term" value="P:cell wall organization"/>
    <property type="evidence" value="ECO:0007669"/>
    <property type="project" value="UniProtKB-UniRule"/>
</dbReference>
<dbReference type="CDD" id="cd16913">
    <property type="entry name" value="YkuD_like"/>
    <property type="match status" value="1"/>
</dbReference>
<dbReference type="Gene3D" id="2.40.440.10">
    <property type="entry name" value="L,D-transpeptidase catalytic domain-like"/>
    <property type="match status" value="1"/>
</dbReference>
<dbReference type="AlphaFoldDB" id="A0A212J4J8"/>
<dbReference type="Pfam" id="PF20142">
    <property type="entry name" value="Scaffold"/>
    <property type="match status" value="1"/>
</dbReference>
<evidence type="ECO:0000313" key="9">
    <source>
        <dbReference type="EMBL" id="SBV94095.1"/>
    </source>
</evidence>
<dbReference type="GO" id="GO:0016740">
    <property type="term" value="F:transferase activity"/>
    <property type="evidence" value="ECO:0007669"/>
    <property type="project" value="UniProtKB-KW"/>
</dbReference>
<dbReference type="GO" id="GO:0009252">
    <property type="term" value="P:peptidoglycan biosynthetic process"/>
    <property type="evidence" value="ECO:0007669"/>
    <property type="project" value="UniProtKB-UniPathway"/>
</dbReference>
<evidence type="ECO:0000256" key="5">
    <source>
        <dbReference type="ARBA" id="ARBA00022984"/>
    </source>
</evidence>
<protein>
    <recommendedName>
        <fullName evidence="8">L,D-TPase catalytic domain-containing protein</fullName>
    </recommendedName>
</protein>
<name>A0A212J4J8_9BACT</name>
<evidence type="ECO:0000256" key="2">
    <source>
        <dbReference type="ARBA" id="ARBA00005992"/>
    </source>
</evidence>
<dbReference type="InterPro" id="IPR038063">
    <property type="entry name" value="Transpep_catalytic_dom"/>
</dbReference>
<dbReference type="Pfam" id="PF03734">
    <property type="entry name" value="YkuD"/>
    <property type="match status" value="1"/>
</dbReference>
<dbReference type="InterPro" id="IPR045380">
    <property type="entry name" value="LD_TPept_scaffold_dom"/>
</dbReference>